<feature type="transmembrane region" description="Helical" evidence="1">
    <location>
        <begin position="24"/>
        <end position="45"/>
    </location>
</feature>
<evidence type="ECO:0000256" key="1">
    <source>
        <dbReference type="SAM" id="Phobius"/>
    </source>
</evidence>
<evidence type="ECO:0000313" key="2">
    <source>
        <dbReference type="EMBL" id="MBJ3776172.1"/>
    </source>
</evidence>
<dbReference type="EMBL" id="JAEKJA010000007">
    <property type="protein sequence ID" value="MBJ3776172.1"/>
    <property type="molecule type" value="Genomic_DNA"/>
</dbReference>
<evidence type="ECO:0000313" key="3">
    <source>
        <dbReference type="Proteomes" id="UP000609531"/>
    </source>
</evidence>
<sequence>MTDIEPESELDPAMERVRKKLTRLLLVSSAIMGLGFVTVGIAVVYRVSRDTASVPEPAAPVALPIEPGELVAATVSGERLVLTVGGDNPRIEVRRLGDGALTDTFMLARPATPEPPR</sequence>
<keyword evidence="1" id="KW-1133">Transmembrane helix</keyword>
<name>A0A934MDB8_9HYPH</name>
<dbReference type="RefSeq" id="WP_198882049.1">
    <property type="nucleotide sequence ID" value="NZ_JAEKJA010000007.1"/>
</dbReference>
<comment type="caution">
    <text evidence="2">The sequence shown here is derived from an EMBL/GenBank/DDBJ whole genome shotgun (WGS) entry which is preliminary data.</text>
</comment>
<keyword evidence="1" id="KW-0472">Membrane</keyword>
<gene>
    <name evidence="2" type="ORF">JCR33_10765</name>
</gene>
<dbReference type="AlphaFoldDB" id="A0A934MDB8"/>
<reference evidence="2" key="1">
    <citation type="submission" date="2020-12" db="EMBL/GenBank/DDBJ databases">
        <title>Bacterial taxonomy.</title>
        <authorList>
            <person name="Pan X."/>
        </authorList>
    </citation>
    <scope>NUCLEOTIDE SEQUENCE</scope>
    <source>
        <strain evidence="2">B2012</strain>
    </source>
</reference>
<dbReference type="Proteomes" id="UP000609531">
    <property type="component" value="Unassembled WGS sequence"/>
</dbReference>
<protein>
    <submittedName>
        <fullName evidence="2">Uncharacterized protein</fullName>
    </submittedName>
</protein>
<keyword evidence="3" id="KW-1185">Reference proteome</keyword>
<proteinExistence type="predicted"/>
<organism evidence="2 3">
    <name type="scientific">Acuticoccus mangrovi</name>
    <dbReference type="NCBI Taxonomy" id="2796142"/>
    <lineage>
        <taxon>Bacteria</taxon>
        <taxon>Pseudomonadati</taxon>
        <taxon>Pseudomonadota</taxon>
        <taxon>Alphaproteobacteria</taxon>
        <taxon>Hyphomicrobiales</taxon>
        <taxon>Amorphaceae</taxon>
        <taxon>Acuticoccus</taxon>
    </lineage>
</organism>
<keyword evidence="1" id="KW-0812">Transmembrane</keyword>
<accession>A0A934MDB8</accession>